<feature type="compositionally biased region" description="Polar residues" evidence="1">
    <location>
        <begin position="157"/>
        <end position="170"/>
    </location>
</feature>
<dbReference type="EMBL" id="JANPWB010000011">
    <property type="protein sequence ID" value="KAJ1127309.1"/>
    <property type="molecule type" value="Genomic_DNA"/>
</dbReference>
<evidence type="ECO:0000313" key="3">
    <source>
        <dbReference type="Proteomes" id="UP001066276"/>
    </source>
</evidence>
<feature type="region of interest" description="Disordered" evidence="1">
    <location>
        <begin position="138"/>
        <end position="177"/>
    </location>
</feature>
<protein>
    <submittedName>
        <fullName evidence="2">Uncharacterized protein</fullName>
    </submittedName>
</protein>
<feature type="compositionally biased region" description="Basic and acidic residues" evidence="1">
    <location>
        <begin position="140"/>
        <end position="153"/>
    </location>
</feature>
<evidence type="ECO:0000313" key="2">
    <source>
        <dbReference type="EMBL" id="KAJ1127309.1"/>
    </source>
</evidence>
<organism evidence="2 3">
    <name type="scientific">Pleurodeles waltl</name>
    <name type="common">Iberian ribbed newt</name>
    <dbReference type="NCBI Taxonomy" id="8319"/>
    <lineage>
        <taxon>Eukaryota</taxon>
        <taxon>Metazoa</taxon>
        <taxon>Chordata</taxon>
        <taxon>Craniata</taxon>
        <taxon>Vertebrata</taxon>
        <taxon>Euteleostomi</taxon>
        <taxon>Amphibia</taxon>
        <taxon>Batrachia</taxon>
        <taxon>Caudata</taxon>
        <taxon>Salamandroidea</taxon>
        <taxon>Salamandridae</taxon>
        <taxon>Pleurodelinae</taxon>
        <taxon>Pleurodeles</taxon>
    </lineage>
</organism>
<gene>
    <name evidence="2" type="ORF">NDU88_005712</name>
</gene>
<evidence type="ECO:0000256" key="1">
    <source>
        <dbReference type="SAM" id="MobiDB-lite"/>
    </source>
</evidence>
<sequence length="194" mass="20569">MITGFWKGGSQEDNLVHIVPPQVDTQLTLNGELGADSEGKMHPEDASKEKDSLLNWLQAPEALDAPEIELPEGGKDPPISLKYAEIHTLPGENVQLGFEKQETYDSSQASQGKATSPLMGDAGNLTHMAQTLVAGFKATGAKEKGPEWPKDGGDTFYSLTEDSDSTNSDQGSSEIGASISSESVSFLSLAESTV</sequence>
<keyword evidence="3" id="KW-1185">Reference proteome</keyword>
<feature type="compositionally biased region" description="Basic and acidic residues" evidence="1">
    <location>
        <begin position="37"/>
        <end position="50"/>
    </location>
</feature>
<proteinExistence type="predicted"/>
<reference evidence="2" key="1">
    <citation type="journal article" date="2022" name="bioRxiv">
        <title>Sequencing and chromosome-scale assembly of the giantPleurodeles waltlgenome.</title>
        <authorList>
            <person name="Brown T."/>
            <person name="Elewa A."/>
            <person name="Iarovenko S."/>
            <person name="Subramanian E."/>
            <person name="Araus A.J."/>
            <person name="Petzold A."/>
            <person name="Susuki M."/>
            <person name="Suzuki K.-i.T."/>
            <person name="Hayashi T."/>
            <person name="Toyoda A."/>
            <person name="Oliveira C."/>
            <person name="Osipova E."/>
            <person name="Leigh N.D."/>
            <person name="Simon A."/>
            <person name="Yun M.H."/>
        </authorList>
    </citation>
    <scope>NUCLEOTIDE SEQUENCE</scope>
    <source>
        <strain evidence="2">20211129_DDA</strain>
        <tissue evidence="2">Liver</tissue>
    </source>
</reference>
<feature type="region of interest" description="Disordered" evidence="1">
    <location>
        <begin position="30"/>
        <end position="50"/>
    </location>
</feature>
<comment type="caution">
    <text evidence="2">The sequence shown here is derived from an EMBL/GenBank/DDBJ whole genome shotgun (WGS) entry which is preliminary data.</text>
</comment>
<name>A0AAV7PKC7_PLEWA</name>
<feature type="compositionally biased region" description="Polar residues" evidence="1">
    <location>
        <begin position="104"/>
        <end position="114"/>
    </location>
</feature>
<dbReference type="AlphaFoldDB" id="A0AAV7PKC7"/>
<feature type="region of interest" description="Disordered" evidence="1">
    <location>
        <begin position="100"/>
        <end position="122"/>
    </location>
</feature>
<dbReference type="Proteomes" id="UP001066276">
    <property type="component" value="Chromosome 7"/>
</dbReference>
<accession>A0AAV7PKC7</accession>